<dbReference type="EMBL" id="JAHQIW010003542">
    <property type="protein sequence ID" value="KAJ1359080.1"/>
    <property type="molecule type" value="Genomic_DNA"/>
</dbReference>
<dbReference type="GO" id="GO:0005739">
    <property type="term" value="C:mitochondrion"/>
    <property type="evidence" value="ECO:0007669"/>
    <property type="project" value="UniProtKB-SubCell"/>
</dbReference>
<dbReference type="Gene3D" id="3.90.180.10">
    <property type="entry name" value="Medium-chain alcohol dehydrogenases, catalytic domain"/>
    <property type="match status" value="1"/>
</dbReference>
<comment type="catalytic activity">
    <reaction evidence="14">
        <text>a 2,3-saturated acyl-[ACP] + NADP(+) = a (2E)-enoyl-[ACP] + NADPH + H(+)</text>
        <dbReference type="Rhea" id="RHEA:22564"/>
        <dbReference type="Rhea" id="RHEA-COMP:9925"/>
        <dbReference type="Rhea" id="RHEA-COMP:9926"/>
        <dbReference type="ChEBI" id="CHEBI:15378"/>
        <dbReference type="ChEBI" id="CHEBI:57783"/>
        <dbReference type="ChEBI" id="CHEBI:58349"/>
        <dbReference type="ChEBI" id="CHEBI:78784"/>
        <dbReference type="ChEBI" id="CHEBI:78785"/>
        <dbReference type="EC" id="1.3.1.104"/>
    </reaction>
</comment>
<keyword evidence="7" id="KW-0560">Oxidoreductase</keyword>
<keyword evidence="3" id="KW-0444">Lipid biosynthesis</keyword>
<feature type="domain" description="Enoyl reductase (ER)" evidence="15">
    <location>
        <begin position="25"/>
        <end position="333"/>
    </location>
</feature>
<dbReference type="Pfam" id="PF00107">
    <property type="entry name" value="ADH_zinc_N"/>
    <property type="match status" value="1"/>
</dbReference>
<evidence type="ECO:0000256" key="13">
    <source>
        <dbReference type="ARBA" id="ARBA00042123"/>
    </source>
</evidence>
<evidence type="ECO:0000256" key="5">
    <source>
        <dbReference type="ARBA" id="ARBA00022857"/>
    </source>
</evidence>
<dbReference type="InterPro" id="IPR011032">
    <property type="entry name" value="GroES-like_sf"/>
</dbReference>
<dbReference type="AlphaFoldDB" id="A0AAD5QRN4"/>
<dbReference type="GO" id="GO:0141148">
    <property type="term" value="F:enoyl-[acyl-carrier-protein] reductase (NADPH) activity"/>
    <property type="evidence" value="ECO:0007669"/>
    <property type="project" value="UniProtKB-EC"/>
</dbReference>
<evidence type="ECO:0000313" key="16">
    <source>
        <dbReference type="EMBL" id="KAJ1359080.1"/>
    </source>
</evidence>
<dbReference type="InterPro" id="IPR020843">
    <property type="entry name" value="ER"/>
</dbReference>
<evidence type="ECO:0000256" key="4">
    <source>
        <dbReference type="ARBA" id="ARBA00022832"/>
    </source>
</evidence>
<keyword evidence="17" id="KW-1185">Reference proteome</keyword>
<dbReference type="Pfam" id="PF08240">
    <property type="entry name" value="ADH_N"/>
    <property type="match status" value="1"/>
</dbReference>
<keyword evidence="4" id="KW-0276">Fatty acid metabolism</keyword>
<evidence type="ECO:0000256" key="7">
    <source>
        <dbReference type="ARBA" id="ARBA00023002"/>
    </source>
</evidence>
<proteinExistence type="inferred from homology"/>
<evidence type="ECO:0000256" key="11">
    <source>
        <dbReference type="ARBA" id="ARBA00038963"/>
    </source>
</evidence>
<dbReference type="CDD" id="cd08290">
    <property type="entry name" value="ETR"/>
    <property type="match status" value="1"/>
</dbReference>
<evidence type="ECO:0000256" key="1">
    <source>
        <dbReference type="ARBA" id="ARBA00004173"/>
    </source>
</evidence>
<evidence type="ECO:0000313" key="17">
    <source>
        <dbReference type="Proteomes" id="UP001196413"/>
    </source>
</evidence>
<keyword evidence="5" id="KW-0521">NADP</keyword>
<evidence type="ECO:0000256" key="9">
    <source>
        <dbReference type="ARBA" id="ARBA00023128"/>
    </source>
</evidence>
<dbReference type="FunFam" id="3.40.50.720:FF:000112">
    <property type="entry name" value="Enoyl-[acyl-carrier-protein] reductase 1, mitochondrial"/>
    <property type="match status" value="1"/>
</dbReference>
<keyword evidence="8" id="KW-0443">Lipid metabolism</keyword>
<accession>A0AAD5QRN4</accession>
<dbReference type="SMART" id="SM00829">
    <property type="entry name" value="PKS_ER"/>
    <property type="match status" value="1"/>
</dbReference>
<dbReference type="SUPFAM" id="SSF51735">
    <property type="entry name" value="NAD(P)-binding Rossmann-fold domains"/>
    <property type="match status" value="1"/>
</dbReference>
<dbReference type="InterPro" id="IPR013154">
    <property type="entry name" value="ADH-like_N"/>
</dbReference>
<protein>
    <recommendedName>
        <fullName evidence="12">Enoyl-[acyl-carrier-protein] reductase, mitochondrial</fullName>
        <ecNumber evidence="11">1.3.1.104</ecNumber>
    </recommendedName>
    <alternativeName>
        <fullName evidence="13">2-enoyl thioester reductase</fullName>
    </alternativeName>
</protein>
<evidence type="ECO:0000256" key="2">
    <source>
        <dbReference type="ARBA" id="ARBA00010371"/>
    </source>
</evidence>
<dbReference type="PANTHER" id="PTHR43981:SF2">
    <property type="entry name" value="ENOYL-[ACYL-CARRIER-PROTEIN] REDUCTASE, MITOCHONDRIAL"/>
    <property type="match status" value="1"/>
</dbReference>
<evidence type="ECO:0000256" key="14">
    <source>
        <dbReference type="ARBA" id="ARBA00048843"/>
    </source>
</evidence>
<comment type="subcellular location">
    <subcellularLocation>
        <location evidence="1">Mitochondrion</location>
    </subcellularLocation>
</comment>
<dbReference type="InterPro" id="IPR051034">
    <property type="entry name" value="Mito_Enoyl-ACP_Reductase"/>
</dbReference>
<evidence type="ECO:0000256" key="10">
    <source>
        <dbReference type="ARBA" id="ARBA00023160"/>
    </source>
</evidence>
<sequence>MLSPRAGIFVRRWLSAKQLVYSEYGNPSKVVRLETISLPDTPPDGHVHVKWLGAPINPADLNMIQGVYPIKPPLPAVGGSEGYGRVEKVGNGVTRLRVGDHVIPAKSGHGMWRSDGHHKEQDLFQIDDTLSPEQSCSIQVNPPTAYRMLKDFVDLKPGDTVIQNGANSAVGRAAIQICRLRGYRSVNVVRQRDDMAALVDELKGLGADEVITENQLAREYRGKIKDVKLALNCVGGKSTLLLASTLGFQGCMVTYGGMSKMPLQVPTGPLIFKDIRLTGFWMSRWYEVPENLEERKHMYAELSAWMKAGDLLPPHFQKRPLEEHTEALEAAAVDFSKKQLFVP</sequence>
<dbReference type="InterPro" id="IPR036291">
    <property type="entry name" value="NAD(P)-bd_dom_sf"/>
</dbReference>
<keyword evidence="9" id="KW-0496">Mitochondrion</keyword>
<evidence type="ECO:0000256" key="6">
    <source>
        <dbReference type="ARBA" id="ARBA00022946"/>
    </source>
</evidence>
<dbReference type="Gene3D" id="3.40.50.720">
    <property type="entry name" value="NAD(P)-binding Rossmann-like Domain"/>
    <property type="match status" value="1"/>
</dbReference>
<evidence type="ECO:0000256" key="8">
    <source>
        <dbReference type="ARBA" id="ARBA00023098"/>
    </source>
</evidence>
<evidence type="ECO:0000256" key="12">
    <source>
        <dbReference type="ARBA" id="ARBA00041058"/>
    </source>
</evidence>
<organism evidence="16 17">
    <name type="scientific">Parelaphostrongylus tenuis</name>
    <name type="common">Meningeal worm</name>
    <dbReference type="NCBI Taxonomy" id="148309"/>
    <lineage>
        <taxon>Eukaryota</taxon>
        <taxon>Metazoa</taxon>
        <taxon>Ecdysozoa</taxon>
        <taxon>Nematoda</taxon>
        <taxon>Chromadorea</taxon>
        <taxon>Rhabditida</taxon>
        <taxon>Rhabditina</taxon>
        <taxon>Rhabditomorpha</taxon>
        <taxon>Strongyloidea</taxon>
        <taxon>Metastrongylidae</taxon>
        <taxon>Parelaphostrongylus</taxon>
    </lineage>
</organism>
<keyword evidence="10" id="KW-0275">Fatty acid biosynthesis</keyword>
<dbReference type="EC" id="1.3.1.104" evidence="11"/>
<evidence type="ECO:0000259" key="15">
    <source>
        <dbReference type="SMART" id="SM00829"/>
    </source>
</evidence>
<dbReference type="PANTHER" id="PTHR43981">
    <property type="entry name" value="ENOYL-[ACYL-CARRIER-PROTEIN] REDUCTASE, MITOCHONDRIAL"/>
    <property type="match status" value="1"/>
</dbReference>
<comment type="similarity">
    <text evidence="2">Belongs to the zinc-containing alcohol dehydrogenase family. Quinone oxidoreductase subfamily.</text>
</comment>
<comment type="caution">
    <text evidence="16">The sequence shown here is derived from an EMBL/GenBank/DDBJ whole genome shotgun (WGS) entry which is preliminary data.</text>
</comment>
<keyword evidence="6" id="KW-0809">Transit peptide</keyword>
<dbReference type="GO" id="GO:0006633">
    <property type="term" value="P:fatty acid biosynthetic process"/>
    <property type="evidence" value="ECO:0007669"/>
    <property type="project" value="UniProtKB-KW"/>
</dbReference>
<dbReference type="SUPFAM" id="SSF50129">
    <property type="entry name" value="GroES-like"/>
    <property type="match status" value="1"/>
</dbReference>
<gene>
    <name evidence="16" type="ORF">KIN20_017707</name>
</gene>
<dbReference type="Proteomes" id="UP001196413">
    <property type="component" value="Unassembled WGS sequence"/>
</dbReference>
<reference evidence="16" key="1">
    <citation type="submission" date="2021-06" db="EMBL/GenBank/DDBJ databases">
        <title>Parelaphostrongylus tenuis whole genome reference sequence.</title>
        <authorList>
            <person name="Garwood T.J."/>
            <person name="Larsen P.A."/>
            <person name="Fountain-Jones N.M."/>
            <person name="Garbe J.R."/>
            <person name="Macchietto M.G."/>
            <person name="Kania S.A."/>
            <person name="Gerhold R.W."/>
            <person name="Richards J.E."/>
            <person name="Wolf T.M."/>
        </authorList>
    </citation>
    <scope>NUCLEOTIDE SEQUENCE</scope>
    <source>
        <strain evidence="16">MNPRO001-30</strain>
        <tissue evidence="16">Meninges</tissue>
    </source>
</reference>
<evidence type="ECO:0000256" key="3">
    <source>
        <dbReference type="ARBA" id="ARBA00022516"/>
    </source>
</evidence>
<dbReference type="InterPro" id="IPR013149">
    <property type="entry name" value="ADH-like_C"/>
</dbReference>
<name>A0AAD5QRN4_PARTN</name>